<dbReference type="InterPro" id="IPR050249">
    <property type="entry name" value="Pseudomonas-type_ThrB"/>
</dbReference>
<dbReference type="EC" id="2.7.1.39" evidence="8 9"/>
<dbReference type="UniPathway" id="UPA00050">
    <property type="reaction ID" value="UER00064"/>
</dbReference>
<dbReference type="Proteomes" id="UP000004263">
    <property type="component" value="Unassembled WGS sequence"/>
</dbReference>
<dbReference type="InterPro" id="IPR011009">
    <property type="entry name" value="Kinase-like_dom_sf"/>
</dbReference>
<evidence type="ECO:0000256" key="1">
    <source>
        <dbReference type="ARBA" id="ARBA00022605"/>
    </source>
</evidence>
<evidence type="ECO:0000256" key="7">
    <source>
        <dbReference type="ARBA" id="ARBA00038240"/>
    </source>
</evidence>
<dbReference type="HOGENOM" id="CLU_053300_0_0_6"/>
<keyword evidence="12" id="KW-1185">Reference proteome</keyword>
<dbReference type="OrthoDB" id="9777460at2"/>
<dbReference type="NCBIfam" id="NF003558">
    <property type="entry name" value="PRK05231.1"/>
    <property type="match status" value="1"/>
</dbReference>
<gene>
    <name evidence="8" type="primary">thrB</name>
    <name evidence="11" type="ORF">RED65_08359</name>
</gene>
<dbReference type="AlphaFoldDB" id="Q1MZ79"/>
<dbReference type="GO" id="GO:0004413">
    <property type="term" value="F:homoserine kinase activity"/>
    <property type="evidence" value="ECO:0007669"/>
    <property type="project" value="UniProtKB-UniRule"/>
</dbReference>
<feature type="domain" description="Aminoglycoside phosphotransferase" evidence="10">
    <location>
        <begin position="27"/>
        <end position="259"/>
    </location>
</feature>
<dbReference type="HAMAP" id="MF_00301">
    <property type="entry name" value="Homoser_kinase_2"/>
    <property type="match status" value="1"/>
</dbReference>
<dbReference type="Gene3D" id="3.30.200.20">
    <property type="entry name" value="Phosphorylase Kinase, domain 1"/>
    <property type="match status" value="1"/>
</dbReference>
<dbReference type="PANTHER" id="PTHR21064">
    <property type="entry name" value="AMINOGLYCOSIDE PHOSPHOTRANSFERASE DOMAIN-CONTAINING PROTEIN-RELATED"/>
    <property type="match status" value="1"/>
</dbReference>
<dbReference type="PANTHER" id="PTHR21064:SF6">
    <property type="entry name" value="AMINOGLYCOSIDE PHOSPHOTRANSFERASE DOMAIN-CONTAINING PROTEIN"/>
    <property type="match status" value="1"/>
</dbReference>
<dbReference type="GO" id="GO:0005524">
    <property type="term" value="F:ATP binding"/>
    <property type="evidence" value="ECO:0007669"/>
    <property type="project" value="UniProtKB-KW"/>
</dbReference>
<dbReference type="EMBL" id="AAQH01000020">
    <property type="protein sequence ID" value="EAT11254.1"/>
    <property type="molecule type" value="Genomic_DNA"/>
</dbReference>
<dbReference type="GO" id="GO:0009088">
    <property type="term" value="P:threonine biosynthetic process"/>
    <property type="evidence" value="ECO:0007669"/>
    <property type="project" value="UniProtKB-UniRule"/>
</dbReference>
<evidence type="ECO:0000256" key="5">
    <source>
        <dbReference type="ARBA" id="ARBA00022777"/>
    </source>
</evidence>
<dbReference type="NCBIfam" id="TIGR00938">
    <property type="entry name" value="thrB_alt"/>
    <property type="match status" value="1"/>
</dbReference>
<comment type="pathway">
    <text evidence="8">Amino-acid biosynthesis; L-threonine biosynthesis; L-threonine from L-aspartate: step 4/5.</text>
</comment>
<evidence type="ECO:0000259" key="10">
    <source>
        <dbReference type="Pfam" id="PF01636"/>
    </source>
</evidence>
<evidence type="ECO:0000256" key="8">
    <source>
        <dbReference type="HAMAP-Rule" id="MF_00301"/>
    </source>
</evidence>
<keyword evidence="4 8" id="KW-0547">Nucleotide-binding</keyword>
<keyword evidence="6 8" id="KW-0067">ATP-binding</keyword>
<accession>Q1MZ79</accession>
<dbReference type="Gene3D" id="3.90.1200.10">
    <property type="match status" value="1"/>
</dbReference>
<evidence type="ECO:0000256" key="3">
    <source>
        <dbReference type="ARBA" id="ARBA00022697"/>
    </source>
</evidence>
<organism evidence="11 12">
    <name type="scientific">Bermanella marisrubri</name>
    <dbReference type="NCBI Taxonomy" id="207949"/>
    <lineage>
        <taxon>Bacteria</taxon>
        <taxon>Pseudomonadati</taxon>
        <taxon>Pseudomonadota</taxon>
        <taxon>Gammaproteobacteria</taxon>
        <taxon>Oceanospirillales</taxon>
        <taxon>Oceanospirillaceae</taxon>
        <taxon>Bermanella</taxon>
    </lineage>
</organism>
<reference evidence="11 12" key="1">
    <citation type="submission" date="2006-03" db="EMBL/GenBank/DDBJ databases">
        <authorList>
            <person name="Pinhassi J."/>
            <person name="Pedros-Alio C."/>
            <person name="Ferriera S."/>
            <person name="Johnson J."/>
            <person name="Kravitz S."/>
            <person name="Halpern A."/>
            <person name="Remington K."/>
            <person name="Beeson K."/>
            <person name="Tran B."/>
            <person name="Rogers Y.-H."/>
            <person name="Friedman R."/>
            <person name="Venter J.C."/>
        </authorList>
    </citation>
    <scope>NUCLEOTIDE SEQUENCE [LARGE SCALE GENOMIC DNA]</scope>
    <source>
        <strain evidence="11 12">RED65</strain>
    </source>
</reference>
<evidence type="ECO:0000256" key="2">
    <source>
        <dbReference type="ARBA" id="ARBA00022679"/>
    </source>
</evidence>
<sequence>MAVYTQLSQQDIAMLLSTYDLGNLKSFEGVSAGIENTNYKVLLKDGRYFFLTIFENLSTIELQYFLPLLHHLKINGCHLPDPIAQSDGEYLFSWQGKPGALFECLNGHHVEVLQAIHCERIGEELARIHLAARSFPKQHANPRGSDWIQARLNDDHLLFKSEERALAEKAMSQLQGFFSRWHQSDLPHGFIHGDLFNDNCLFNDQDEVIGVIDFYAGGDDYWVYDLAITQLAWCRDDEDGFDHAKRIALQKGYEQVRPLQDNERGYLDHFLLLACLRFYLSRIESRQIQQQAGMEVVKDPKEIGTRLQHMLDTLSR</sequence>
<dbReference type="InterPro" id="IPR005280">
    <property type="entry name" value="Homoserine_kinase_II"/>
</dbReference>
<comment type="similarity">
    <text evidence="7 8">Belongs to the pseudomonas-type ThrB family.</text>
</comment>
<comment type="caution">
    <text evidence="11">The sequence shown here is derived from an EMBL/GenBank/DDBJ whole genome shotgun (WGS) entry which is preliminary data.</text>
</comment>
<name>Q1MZ79_9GAMM</name>
<proteinExistence type="inferred from homology"/>
<keyword evidence="2 8" id="KW-0808">Transferase</keyword>
<keyword evidence="3 8" id="KW-0791">Threonine biosynthesis</keyword>
<evidence type="ECO:0000313" key="12">
    <source>
        <dbReference type="Proteomes" id="UP000004263"/>
    </source>
</evidence>
<evidence type="ECO:0000256" key="6">
    <source>
        <dbReference type="ARBA" id="ARBA00022840"/>
    </source>
</evidence>
<dbReference type="STRING" id="207949.RED65_08359"/>
<keyword evidence="1 8" id="KW-0028">Amino-acid biosynthesis</keyword>
<evidence type="ECO:0000256" key="9">
    <source>
        <dbReference type="NCBIfam" id="TIGR00938"/>
    </source>
</evidence>
<evidence type="ECO:0000313" key="11">
    <source>
        <dbReference type="EMBL" id="EAT11254.1"/>
    </source>
</evidence>
<comment type="catalytic activity">
    <reaction evidence="8">
        <text>L-homoserine + ATP = O-phospho-L-homoserine + ADP + H(+)</text>
        <dbReference type="Rhea" id="RHEA:13985"/>
        <dbReference type="ChEBI" id="CHEBI:15378"/>
        <dbReference type="ChEBI" id="CHEBI:30616"/>
        <dbReference type="ChEBI" id="CHEBI:57476"/>
        <dbReference type="ChEBI" id="CHEBI:57590"/>
        <dbReference type="ChEBI" id="CHEBI:456216"/>
        <dbReference type="EC" id="2.7.1.39"/>
    </reaction>
</comment>
<dbReference type="InterPro" id="IPR002575">
    <property type="entry name" value="Aminoglycoside_PTrfase"/>
</dbReference>
<dbReference type="RefSeq" id="WP_007019221.1">
    <property type="nucleotide sequence ID" value="NZ_CH724122.1"/>
</dbReference>
<protein>
    <recommendedName>
        <fullName evidence="8 9">Homoserine kinase</fullName>
        <shortName evidence="8">HK</shortName>
        <shortName evidence="8">HSK</shortName>
        <ecNumber evidence="8 9">2.7.1.39</ecNumber>
    </recommendedName>
</protein>
<dbReference type="Pfam" id="PF01636">
    <property type="entry name" value="APH"/>
    <property type="match status" value="1"/>
</dbReference>
<dbReference type="SUPFAM" id="SSF56112">
    <property type="entry name" value="Protein kinase-like (PK-like)"/>
    <property type="match status" value="1"/>
</dbReference>
<dbReference type="CDD" id="cd05153">
    <property type="entry name" value="HomoserineK_II"/>
    <property type="match status" value="1"/>
</dbReference>
<keyword evidence="5 8" id="KW-0418">Kinase</keyword>
<evidence type="ECO:0000256" key="4">
    <source>
        <dbReference type="ARBA" id="ARBA00022741"/>
    </source>
</evidence>